<dbReference type="NCBIfam" id="TIGR02436">
    <property type="entry name" value="four helix bundle protein"/>
    <property type="match status" value="1"/>
</dbReference>
<dbReference type="RefSeq" id="WP_013885560.1">
    <property type="nucleotide sequence ID" value="NC_015672.1"/>
</dbReference>
<proteinExistence type="predicted"/>
<protein>
    <submittedName>
        <fullName evidence="1">S23 ribosomal protein</fullName>
    </submittedName>
</protein>
<dbReference type="EMBL" id="CP002858">
    <property type="protein sequence ID" value="AEI14049.1"/>
    <property type="molecule type" value="Genomic_DNA"/>
</dbReference>
<dbReference type="SUPFAM" id="SSF158446">
    <property type="entry name" value="IVS-encoded protein-like"/>
    <property type="match status" value="1"/>
</dbReference>
<dbReference type="Gene3D" id="1.20.1440.60">
    <property type="entry name" value="23S rRNA-intervening sequence"/>
    <property type="match status" value="1"/>
</dbReference>
<reference evidence="1 2" key="1">
    <citation type="journal article" date="2011" name="Stand. Genomic Sci.">
        <title>Genome sequence of the moderately thermophilic halophile Flexistipes sinusarabici strain (MAS10).</title>
        <authorList>
            <person name="Lapidus A."/>
            <person name="Chertkov O."/>
            <person name="Nolan M."/>
            <person name="Lucas S."/>
            <person name="Hammon N."/>
            <person name="Deshpande S."/>
            <person name="Cheng J.F."/>
            <person name="Tapia R."/>
            <person name="Han C."/>
            <person name="Goodwin L."/>
            <person name="Pitluck S."/>
            <person name="Liolios K."/>
            <person name="Pagani I."/>
            <person name="Ivanova N."/>
            <person name="Huntemann M."/>
            <person name="Mavromatis K."/>
            <person name="Mikhailova N."/>
            <person name="Pati A."/>
            <person name="Chen A."/>
            <person name="Palaniappan K."/>
            <person name="Land M."/>
            <person name="Hauser L."/>
            <person name="Brambilla E.M."/>
            <person name="Rohde M."/>
            <person name="Abt B."/>
            <person name="Spring S."/>
            <person name="Goker M."/>
            <person name="Bristow J."/>
            <person name="Eisen J.A."/>
            <person name="Markowitz V."/>
            <person name="Hugenholtz P."/>
            <person name="Kyrpides N.C."/>
            <person name="Klenk H.P."/>
            <person name="Woyke T."/>
        </authorList>
    </citation>
    <scope>NUCLEOTIDE SEQUENCE [LARGE SCALE GENOMIC DNA]</scope>
    <source>
        <strain evidence="2">DSM 4947 / MAS 10</strain>
    </source>
</reference>
<evidence type="ECO:0000313" key="1">
    <source>
        <dbReference type="EMBL" id="AEI14049.1"/>
    </source>
</evidence>
<dbReference type="InterPro" id="IPR012657">
    <property type="entry name" value="23S_rRNA-intervening_sequence"/>
</dbReference>
<dbReference type="HOGENOM" id="CLU_129874_0_4_0"/>
<sequence length="121" mass="13796">MADYVFPFEKLEVWKLSKNFATKIYKNTENFPNEEKFGLVSQLRRAAVSVASNLAEGSSRKSKKDQAHFSQIAYSSLMEVLCQLEIAKDIGYISENDLQDLRSDASKIAYMINSLRRSQTC</sequence>
<reference evidence="2" key="2">
    <citation type="submission" date="2011-06" db="EMBL/GenBank/DDBJ databases">
        <title>The complete genome of Flexistipes sinusarabici DSM 4947.</title>
        <authorList>
            <person name="Lucas S."/>
            <person name="Han J."/>
            <person name="Lapidus A."/>
            <person name="Bruce D."/>
            <person name="Goodwin L."/>
            <person name="Pitluck S."/>
            <person name="Peters L."/>
            <person name="Kyrpides N."/>
            <person name="Mavromatis K."/>
            <person name="Ivanova N."/>
            <person name="Mikhailova N."/>
            <person name="Chertkov O."/>
            <person name="Detter J.C."/>
            <person name="Tapia R."/>
            <person name="Han C."/>
            <person name="Land M."/>
            <person name="Hauser L."/>
            <person name="Markowitz V."/>
            <person name="Cheng J.-F."/>
            <person name="Hugenholtz P."/>
            <person name="Woyke T."/>
            <person name="Wu D."/>
            <person name="Spring S."/>
            <person name="Schroeder M."/>
            <person name="Brambilla E."/>
            <person name="Klenk H.-P."/>
            <person name="Eisen J.A."/>
        </authorList>
    </citation>
    <scope>NUCLEOTIDE SEQUENCE [LARGE SCALE GENOMIC DNA]</scope>
    <source>
        <strain evidence="2">DSM 4947 / MAS 10</strain>
    </source>
</reference>
<keyword evidence="1" id="KW-0687">Ribonucleoprotein</keyword>
<dbReference type="InterPro" id="IPR036583">
    <property type="entry name" value="23S_rRNA_IVS_sf"/>
</dbReference>
<gene>
    <name evidence="1" type="ordered locus">Flexsi_0361</name>
</gene>
<dbReference type="GO" id="GO:0005840">
    <property type="term" value="C:ribosome"/>
    <property type="evidence" value="ECO:0007669"/>
    <property type="project" value="UniProtKB-KW"/>
</dbReference>
<dbReference type="STRING" id="717231.Flexsi_0361"/>
<organism evidence="1 2">
    <name type="scientific">Flexistipes sinusarabici (strain ATCC 49648 / DSM 4947 / MAS 10)</name>
    <dbReference type="NCBI Taxonomy" id="717231"/>
    <lineage>
        <taxon>Bacteria</taxon>
        <taxon>Pseudomonadati</taxon>
        <taxon>Deferribacterota</taxon>
        <taxon>Deferribacteres</taxon>
        <taxon>Deferribacterales</taxon>
        <taxon>Flexistipitaceae</taxon>
        <taxon>Flexistipes</taxon>
    </lineage>
</organism>
<accession>F8E8K0</accession>
<keyword evidence="1" id="KW-0689">Ribosomal protein</keyword>
<dbReference type="PANTHER" id="PTHR38471:SF2">
    <property type="entry name" value="FOUR HELIX BUNDLE PROTEIN"/>
    <property type="match status" value="1"/>
</dbReference>
<keyword evidence="2" id="KW-1185">Reference proteome</keyword>
<dbReference type="eggNOG" id="ENOG5032SXU">
    <property type="taxonomic scope" value="Bacteria"/>
</dbReference>
<dbReference type="Proteomes" id="UP000006621">
    <property type="component" value="Chromosome"/>
</dbReference>
<dbReference type="CDD" id="cd16377">
    <property type="entry name" value="23S_rRNA_IVP_like"/>
    <property type="match status" value="1"/>
</dbReference>
<dbReference type="OrthoDB" id="9811959at2"/>
<evidence type="ECO:0000313" key="2">
    <source>
        <dbReference type="Proteomes" id="UP000006621"/>
    </source>
</evidence>
<dbReference type="AlphaFoldDB" id="F8E8K0"/>
<dbReference type="Pfam" id="PF05635">
    <property type="entry name" value="23S_rRNA_IVP"/>
    <property type="match status" value="1"/>
</dbReference>
<dbReference type="KEGG" id="fsi:Flexsi_0361"/>
<dbReference type="PANTHER" id="PTHR38471">
    <property type="entry name" value="FOUR HELIX BUNDLE PROTEIN"/>
    <property type="match status" value="1"/>
</dbReference>
<name>F8E8K0_FLESM</name>